<dbReference type="GO" id="GO:0006897">
    <property type="term" value="P:endocytosis"/>
    <property type="evidence" value="ECO:0007669"/>
    <property type="project" value="TreeGrafter"/>
</dbReference>
<dbReference type="SMART" id="SM00273">
    <property type="entry name" value="ENTH"/>
    <property type="match status" value="1"/>
</dbReference>
<evidence type="ECO:0000313" key="4">
    <source>
        <dbReference type="EMBL" id="KAK5910914.1"/>
    </source>
</evidence>
<dbReference type="GO" id="GO:0030276">
    <property type="term" value="F:clathrin binding"/>
    <property type="evidence" value="ECO:0007669"/>
    <property type="project" value="TreeGrafter"/>
</dbReference>
<dbReference type="PANTHER" id="PTHR12276:SF103">
    <property type="entry name" value="EPSIN-1"/>
    <property type="match status" value="1"/>
</dbReference>
<dbReference type="Gene3D" id="1.25.40.90">
    <property type="match status" value="1"/>
</dbReference>
<feature type="coiled-coil region" evidence="1">
    <location>
        <begin position="3"/>
        <end position="30"/>
    </location>
</feature>
<dbReference type="FunFam" id="1.25.40.90:FF:000006">
    <property type="entry name" value="Clathrin interactor 1"/>
    <property type="match status" value="1"/>
</dbReference>
<comment type="caution">
    <text evidence="4">The sequence shown here is derived from an EMBL/GenBank/DDBJ whole genome shotgun (WGS) entry which is preliminary data.</text>
</comment>
<dbReference type="InterPro" id="IPR008942">
    <property type="entry name" value="ENTH_VHS"/>
</dbReference>
<keyword evidence="1" id="KW-0175">Coiled coil</keyword>
<feature type="compositionally biased region" description="Basic and acidic residues" evidence="2">
    <location>
        <begin position="365"/>
        <end position="417"/>
    </location>
</feature>
<keyword evidence="5" id="KW-1185">Reference proteome</keyword>
<name>A0AAN8HFX2_CHAGU</name>
<feature type="compositionally biased region" description="Polar residues" evidence="2">
    <location>
        <begin position="767"/>
        <end position="776"/>
    </location>
</feature>
<evidence type="ECO:0000256" key="1">
    <source>
        <dbReference type="SAM" id="Coils"/>
    </source>
</evidence>
<feature type="domain" description="ENTH" evidence="3">
    <location>
        <begin position="12"/>
        <end position="143"/>
    </location>
</feature>
<proteinExistence type="predicted"/>
<dbReference type="GO" id="GO:0030125">
    <property type="term" value="C:clathrin vesicle coat"/>
    <property type="evidence" value="ECO:0007669"/>
    <property type="project" value="TreeGrafter"/>
</dbReference>
<sequence>MTSSMLRRQLKNLVQNYSEAEVKVREATSNDPWGPSSTQMADLSDLTYNVVACNEIMTMLWRRLNDDKNWRHIHKSLTLLEYLLKTGDDRVLLQMKDNIYIVKALTEYRFIEKDGKDQGGNVREKAKVVLVLMEDDDKLKEERDFAIMTREKTSKGAGASSVAVVKDPNYKPCYVAGTSGLPSLDNIPSVADLTASFAARKEERIKQEAEKKDMERRAKLSEDELKWEDAGKGNDAQGATWGGEKSVEKEEEKEEEVEPDPWGSSNEPKKATGPWGAKTDEDQFSAPKTNEDSFDVPKNGKDPFVAPKDEPDPFNALNDDPFNAPKDSSDPFNANKDKGDPFTAPKDTPKVDPFNSAKVDPFNAPKEDPFNAPKDDPFNAPKDDPFNAPKEDPFNAPKDDPFNAPKDDPFNAPKDDQFNAPKDVPFNAPKEDPFNAPKDDPFNAPKEDPFNAPKEDPFNAPKDDPFNALKDDPFNAPKDDPFNALKDDPFNAPNDDPFNAPKDDPFNAPKDDPFNAPNDDPFNAPKDDPFNAPKDDPFTAPASTPPKGDPFTASTTSPKEDPFSAPSRPTKADPFASPTTPPKEVPFSALSKPTKADPFASPTTPPKEDPFSAPSEPTKEDPFGAPTTPPKEDSFRVPSTPPKDDASDPFNDPPLSSPKESADAWGAPATSPPSSKADPWGAPSAPKETKGGDPWDDGTSASSPIENSYAFGDASKLDDDPWGAPAAATISTDDAWGSPAPPMDSSASSDPFGDGASKKSDPWGAPSNASNGTGNRTVLDENSYRKTASFLGSAGASLVDLDDLFSSNPKPNQSPFVNTLVTQTQVIGAFKARGMTSGPVVRSGAVAGLSLPETSTPYCSPFGPSFAPSFVAPTPNVGAAYPARETPLFRPPSHTMGVSHPGLNMLQTAQVAPLCSGTGMVKSPSVRGSPHMGLNMNPLFRGVVQSGSLGNPLADPLLLGTGMGQSSVVGGNRLTGNANMGGSTQGGGAPFQPRLLSGSGSGETVHNNNPFLF</sequence>
<dbReference type="Pfam" id="PF01417">
    <property type="entry name" value="ENTH"/>
    <property type="match status" value="1"/>
</dbReference>
<feature type="compositionally biased region" description="Basic and acidic residues" evidence="2">
    <location>
        <begin position="207"/>
        <end position="232"/>
    </location>
</feature>
<evidence type="ECO:0000313" key="5">
    <source>
        <dbReference type="Proteomes" id="UP001331515"/>
    </source>
</evidence>
<dbReference type="EMBL" id="JAURVH010001528">
    <property type="protein sequence ID" value="KAK5910914.1"/>
    <property type="molecule type" value="Genomic_DNA"/>
</dbReference>
<reference evidence="4 5" key="1">
    <citation type="journal article" date="2023" name="Mol. Biol. Evol.">
        <title>Genomics of Secondarily Temperate Adaptation in the Only Non-Antarctic Icefish.</title>
        <authorList>
            <person name="Rivera-Colon A.G."/>
            <person name="Rayamajhi N."/>
            <person name="Minhas B.F."/>
            <person name="Madrigal G."/>
            <person name="Bilyk K.T."/>
            <person name="Yoon V."/>
            <person name="Hune M."/>
            <person name="Gregory S."/>
            <person name="Cheng C.H.C."/>
            <person name="Catchen J.M."/>
        </authorList>
    </citation>
    <scope>NUCLEOTIDE SEQUENCE [LARGE SCALE GENOMIC DNA]</scope>
    <source>
        <tissue evidence="4">White muscle</tissue>
    </source>
</reference>
<dbReference type="AlphaFoldDB" id="A0AAN8HFX2"/>
<dbReference type="Proteomes" id="UP001331515">
    <property type="component" value="Unassembled WGS sequence"/>
</dbReference>
<accession>A0AAN8HFX2</accession>
<protein>
    <recommendedName>
        <fullName evidence="3">ENTH domain-containing protein</fullName>
    </recommendedName>
</protein>
<dbReference type="PANTHER" id="PTHR12276">
    <property type="entry name" value="EPSIN/ENT-RELATED"/>
    <property type="match status" value="1"/>
</dbReference>
<dbReference type="PROSITE" id="PS50942">
    <property type="entry name" value="ENTH"/>
    <property type="match status" value="1"/>
</dbReference>
<dbReference type="GO" id="GO:0005886">
    <property type="term" value="C:plasma membrane"/>
    <property type="evidence" value="ECO:0007669"/>
    <property type="project" value="TreeGrafter"/>
</dbReference>
<feature type="compositionally biased region" description="Low complexity" evidence="2">
    <location>
        <begin position="490"/>
        <end position="500"/>
    </location>
</feature>
<dbReference type="GO" id="GO:0005543">
    <property type="term" value="F:phospholipid binding"/>
    <property type="evidence" value="ECO:0007669"/>
    <property type="project" value="TreeGrafter"/>
</dbReference>
<evidence type="ECO:0000256" key="2">
    <source>
        <dbReference type="SAM" id="MobiDB-lite"/>
    </source>
</evidence>
<dbReference type="SUPFAM" id="SSF48464">
    <property type="entry name" value="ENTH/VHS domain"/>
    <property type="match status" value="1"/>
</dbReference>
<evidence type="ECO:0000259" key="3">
    <source>
        <dbReference type="PROSITE" id="PS50942"/>
    </source>
</evidence>
<dbReference type="GO" id="GO:0005768">
    <property type="term" value="C:endosome"/>
    <property type="evidence" value="ECO:0007669"/>
    <property type="project" value="TreeGrafter"/>
</dbReference>
<organism evidence="4 5">
    <name type="scientific">Champsocephalus gunnari</name>
    <name type="common">Mackerel icefish</name>
    <dbReference type="NCBI Taxonomy" id="52237"/>
    <lineage>
        <taxon>Eukaryota</taxon>
        <taxon>Metazoa</taxon>
        <taxon>Chordata</taxon>
        <taxon>Craniata</taxon>
        <taxon>Vertebrata</taxon>
        <taxon>Euteleostomi</taxon>
        <taxon>Actinopterygii</taxon>
        <taxon>Neopterygii</taxon>
        <taxon>Teleostei</taxon>
        <taxon>Neoteleostei</taxon>
        <taxon>Acanthomorphata</taxon>
        <taxon>Eupercaria</taxon>
        <taxon>Perciformes</taxon>
        <taxon>Notothenioidei</taxon>
        <taxon>Channichthyidae</taxon>
        <taxon>Champsocephalus</taxon>
    </lineage>
</organism>
<feature type="compositionally biased region" description="Basic and acidic residues" evidence="2">
    <location>
        <begin position="501"/>
        <end position="513"/>
    </location>
</feature>
<feature type="compositionally biased region" description="Basic and acidic residues" evidence="2">
    <location>
        <begin position="429"/>
        <end position="489"/>
    </location>
</feature>
<feature type="region of interest" description="Disordered" evidence="2">
    <location>
        <begin position="207"/>
        <end position="778"/>
    </location>
</feature>
<feature type="compositionally biased region" description="Low complexity" evidence="2">
    <location>
        <begin position="514"/>
        <end position="524"/>
    </location>
</feature>
<feature type="compositionally biased region" description="Basic and acidic residues" evidence="2">
    <location>
        <begin position="525"/>
        <end position="537"/>
    </location>
</feature>
<gene>
    <name evidence="4" type="ORF">CgunFtcFv8_005132</name>
</gene>
<dbReference type="InterPro" id="IPR013809">
    <property type="entry name" value="ENTH"/>
</dbReference>